<reference evidence="1 2" key="1">
    <citation type="submission" date="2023-10" db="EMBL/GenBank/DDBJ databases">
        <title>Chromosome-scale genome assembly provides insights into flower coloration mechanisms of Canna indica.</title>
        <authorList>
            <person name="Li C."/>
        </authorList>
    </citation>
    <scope>NUCLEOTIDE SEQUENCE [LARGE SCALE GENOMIC DNA]</scope>
    <source>
        <tissue evidence="1">Flower</tissue>
    </source>
</reference>
<gene>
    <name evidence="1" type="ORF">Cni_G25799</name>
</gene>
<dbReference type="AlphaFoldDB" id="A0AAQ3QPS3"/>
<name>A0AAQ3QPS3_9LILI</name>
<dbReference type="SUPFAM" id="SSF56672">
    <property type="entry name" value="DNA/RNA polymerases"/>
    <property type="match status" value="1"/>
</dbReference>
<dbReference type="InterPro" id="IPR052343">
    <property type="entry name" value="Retrotransposon-Effector_Assoc"/>
</dbReference>
<dbReference type="PANTHER" id="PTHR46890">
    <property type="entry name" value="NON-LTR RETROLELEMENT REVERSE TRANSCRIPTASE-LIKE PROTEIN-RELATED"/>
    <property type="match status" value="1"/>
</dbReference>
<dbReference type="EMBL" id="CP136897">
    <property type="protein sequence ID" value="WOL17011.1"/>
    <property type="molecule type" value="Genomic_DNA"/>
</dbReference>
<proteinExistence type="predicted"/>
<protein>
    <recommendedName>
        <fullName evidence="3">Reverse transcriptase domain-containing protein</fullName>
    </recommendedName>
</protein>
<evidence type="ECO:0000313" key="2">
    <source>
        <dbReference type="Proteomes" id="UP001327560"/>
    </source>
</evidence>
<keyword evidence="2" id="KW-1185">Reference proteome</keyword>
<dbReference type="PANTHER" id="PTHR46890:SF48">
    <property type="entry name" value="RNA-DIRECTED DNA POLYMERASE"/>
    <property type="match status" value="1"/>
</dbReference>
<dbReference type="InterPro" id="IPR043502">
    <property type="entry name" value="DNA/RNA_pol_sf"/>
</dbReference>
<evidence type="ECO:0000313" key="1">
    <source>
        <dbReference type="EMBL" id="WOL17011.1"/>
    </source>
</evidence>
<sequence length="160" mass="18133">MASNLNWKKLSNHEAKELCREFTAKEVWNAVNSLGRGKAPGPDGYNVEFYIKYWSIVGANIISAIREFQITAKLLVHWGNTTLVFVPKTEGPAKITDFRPIALCNVLYEILSKALVNRIRPCIKRLISSEQCAFIEGRRIQDNILLANEIINSVSKSKRK</sequence>
<accession>A0AAQ3QPS3</accession>
<evidence type="ECO:0008006" key="3">
    <source>
        <dbReference type="Google" id="ProtNLM"/>
    </source>
</evidence>
<organism evidence="1 2">
    <name type="scientific">Canna indica</name>
    <name type="common">Indian-shot</name>
    <dbReference type="NCBI Taxonomy" id="4628"/>
    <lineage>
        <taxon>Eukaryota</taxon>
        <taxon>Viridiplantae</taxon>
        <taxon>Streptophyta</taxon>
        <taxon>Embryophyta</taxon>
        <taxon>Tracheophyta</taxon>
        <taxon>Spermatophyta</taxon>
        <taxon>Magnoliopsida</taxon>
        <taxon>Liliopsida</taxon>
        <taxon>Zingiberales</taxon>
        <taxon>Cannaceae</taxon>
        <taxon>Canna</taxon>
    </lineage>
</organism>
<dbReference type="Proteomes" id="UP001327560">
    <property type="component" value="Chromosome 8"/>
</dbReference>